<dbReference type="Pfam" id="PF00196">
    <property type="entry name" value="GerE"/>
    <property type="match status" value="1"/>
</dbReference>
<dbReference type="SUPFAM" id="SSF52540">
    <property type="entry name" value="P-loop containing nucleoside triphosphate hydrolases"/>
    <property type="match status" value="1"/>
</dbReference>
<dbReference type="InterPro" id="IPR041664">
    <property type="entry name" value="AAA_16"/>
</dbReference>
<sequence length="920" mass="97589">MVEASDGTPARSLPVRGREHQLAAVDALLDRAAGGQGGALAVLGGPGLGKTTLLDAAARSADGFRVLRASGSEAESELTYAGLHQLLGGLTERAEYLADGHRQALRAALAPGTAGAGPVPSFALHAAVHALLTAASTEQPTLCYVDAVHDLDEESLATLVFAARRACSVPLAFAFAADAGTSGADRLSELPHLRADPLDDATAEQVLQDHLGPGIPRDVLDSIVELAGGNPLALTELAASVTAEQHSGPAAPPSALPPDSRLCRTVRRRLARLRPDVRLLVLLAALDGRLDRSTISRLRGAARGLDDAVDSGLLSVHGDTVRLSGDLLPGAVVGSMGTGERKRAHRMLARATDPARDRYRWTWHRAATVSTPAPALAHELESVAESLRRSRRYRDAAVAGERAAALTAEGEDRQRRLVSAASDHWANGRPRRARTVLRSTGPFVHDGLACSAATLAGEIELRRGDPSVAAADLLSTARRFASTDSTLAARTLLLAGEASCVAGDNARYCATALDAAHLREAEEGPAVRLVLEHFTAMSATFSGRHTAAAGPLRNVVLLGEAVVDPTAKTLASQAAFTLGDAPVARDMALQAVAGAKATGNLARAPWALVYASMSALLSGQHAQAVSSSMEGLHLAESLGQSNCAIDHLTILAMLAALQGDRETTELRLDNAASAVLERGLGRPGALASWAAACADLADDRPADALEHFRRMTAGRLWHYTPIRVMAIPHFVEAAVRCGHRDSASRALEHFEPWASTTGGLARLALAHRCRALLAEDEGAATEHFAEAIELHRRAGASYDLANTELLFAYRLRRHRRPGQARELLGEAVRIFDDLDAHRLRDRARRELRACGHPVEQPSGHSPGELTPQQAHIAELVAEGATNREIATRLFISHRTVDHHLRNIFARLGIRSRVELATLYR</sequence>
<dbReference type="InterPro" id="IPR016032">
    <property type="entry name" value="Sig_transdc_resp-reg_C-effctor"/>
</dbReference>
<dbReference type="Proteomes" id="UP000582974">
    <property type="component" value="Unassembled WGS sequence"/>
</dbReference>
<evidence type="ECO:0000313" key="5">
    <source>
        <dbReference type="Proteomes" id="UP000582974"/>
    </source>
</evidence>
<protein>
    <submittedName>
        <fullName evidence="4">AAA family ATPase</fullName>
    </submittedName>
</protein>
<gene>
    <name evidence="4" type="ORF">H0B56_12910</name>
</gene>
<dbReference type="PANTHER" id="PTHR16305:SF35">
    <property type="entry name" value="TRANSCRIPTIONAL ACTIVATOR DOMAIN"/>
    <property type="match status" value="1"/>
</dbReference>
<dbReference type="InterPro" id="IPR000792">
    <property type="entry name" value="Tscrpt_reg_LuxR_C"/>
</dbReference>
<evidence type="ECO:0000259" key="3">
    <source>
        <dbReference type="PROSITE" id="PS50043"/>
    </source>
</evidence>
<evidence type="ECO:0000313" key="4">
    <source>
        <dbReference type="EMBL" id="MBA0126443.1"/>
    </source>
</evidence>
<dbReference type="InterPro" id="IPR027417">
    <property type="entry name" value="P-loop_NTPase"/>
</dbReference>
<dbReference type="RefSeq" id="WP_180893268.1">
    <property type="nucleotide sequence ID" value="NZ_JACCKD010000004.1"/>
</dbReference>
<proteinExistence type="predicted"/>
<feature type="domain" description="HTH luxR-type" evidence="3">
    <location>
        <begin position="858"/>
        <end position="920"/>
    </location>
</feature>
<dbReference type="InterPro" id="IPR036388">
    <property type="entry name" value="WH-like_DNA-bd_sf"/>
</dbReference>
<dbReference type="GO" id="GO:0003677">
    <property type="term" value="F:DNA binding"/>
    <property type="evidence" value="ECO:0007669"/>
    <property type="project" value="InterPro"/>
</dbReference>
<dbReference type="PROSITE" id="PS50043">
    <property type="entry name" value="HTH_LUXR_2"/>
    <property type="match status" value="1"/>
</dbReference>
<dbReference type="EMBL" id="JACCKD010000004">
    <property type="protein sequence ID" value="MBA0126443.1"/>
    <property type="molecule type" value="Genomic_DNA"/>
</dbReference>
<dbReference type="GO" id="GO:0006355">
    <property type="term" value="P:regulation of DNA-templated transcription"/>
    <property type="evidence" value="ECO:0007669"/>
    <property type="project" value="InterPro"/>
</dbReference>
<comment type="caution">
    <text evidence="4">The sequence shown here is derived from an EMBL/GenBank/DDBJ whole genome shotgun (WGS) entry which is preliminary data.</text>
</comment>
<keyword evidence="5" id="KW-1185">Reference proteome</keyword>
<reference evidence="4 5" key="1">
    <citation type="submission" date="2020-07" db="EMBL/GenBank/DDBJ databases">
        <title>Genome of Haloechinothrix sp.</title>
        <authorList>
            <person name="Tang S.-K."/>
            <person name="Yang L."/>
            <person name="Zhu W.-Y."/>
        </authorList>
    </citation>
    <scope>NUCLEOTIDE SEQUENCE [LARGE SCALE GENOMIC DNA]</scope>
    <source>
        <strain evidence="4 5">YIM 98757</strain>
    </source>
</reference>
<dbReference type="Gene3D" id="1.10.10.10">
    <property type="entry name" value="Winged helix-like DNA-binding domain superfamily/Winged helix DNA-binding domain"/>
    <property type="match status" value="1"/>
</dbReference>
<dbReference type="PANTHER" id="PTHR16305">
    <property type="entry name" value="TESTICULAR SOLUBLE ADENYLYL CYCLASE"/>
    <property type="match status" value="1"/>
</dbReference>
<dbReference type="GO" id="GO:0005524">
    <property type="term" value="F:ATP binding"/>
    <property type="evidence" value="ECO:0007669"/>
    <property type="project" value="UniProtKB-KW"/>
</dbReference>
<name>A0A838AB31_9PSEU</name>
<dbReference type="AlphaFoldDB" id="A0A838AB31"/>
<organism evidence="4 5">
    <name type="scientific">Haloechinothrix aidingensis</name>
    <dbReference type="NCBI Taxonomy" id="2752311"/>
    <lineage>
        <taxon>Bacteria</taxon>
        <taxon>Bacillati</taxon>
        <taxon>Actinomycetota</taxon>
        <taxon>Actinomycetes</taxon>
        <taxon>Pseudonocardiales</taxon>
        <taxon>Pseudonocardiaceae</taxon>
        <taxon>Haloechinothrix</taxon>
    </lineage>
</organism>
<dbReference type="Pfam" id="PF13191">
    <property type="entry name" value="AAA_16"/>
    <property type="match status" value="1"/>
</dbReference>
<dbReference type="SUPFAM" id="SSF46894">
    <property type="entry name" value="C-terminal effector domain of the bipartite response regulators"/>
    <property type="match status" value="1"/>
</dbReference>
<evidence type="ECO:0000256" key="2">
    <source>
        <dbReference type="ARBA" id="ARBA00022840"/>
    </source>
</evidence>
<keyword evidence="2" id="KW-0067">ATP-binding</keyword>
<dbReference type="SMART" id="SM00421">
    <property type="entry name" value="HTH_LUXR"/>
    <property type="match status" value="1"/>
</dbReference>
<keyword evidence="1" id="KW-0547">Nucleotide-binding</keyword>
<accession>A0A838AB31</accession>
<dbReference type="CDD" id="cd06170">
    <property type="entry name" value="LuxR_C_like"/>
    <property type="match status" value="1"/>
</dbReference>
<dbReference type="PRINTS" id="PR00038">
    <property type="entry name" value="HTHLUXR"/>
</dbReference>
<dbReference type="PROSITE" id="PS00622">
    <property type="entry name" value="HTH_LUXR_1"/>
    <property type="match status" value="1"/>
</dbReference>
<evidence type="ECO:0000256" key="1">
    <source>
        <dbReference type="ARBA" id="ARBA00022741"/>
    </source>
</evidence>
<dbReference type="GO" id="GO:0004016">
    <property type="term" value="F:adenylate cyclase activity"/>
    <property type="evidence" value="ECO:0007669"/>
    <property type="project" value="TreeGrafter"/>
</dbReference>
<dbReference type="GO" id="GO:0005737">
    <property type="term" value="C:cytoplasm"/>
    <property type="evidence" value="ECO:0007669"/>
    <property type="project" value="TreeGrafter"/>
</dbReference>